<feature type="non-terminal residue" evidence="1">
    <location>
        <position position="1"/>
    </location>
</feature>
<gene>
    <name evidence="1" type="ORF">AVDCRST_MAG14-2411</name>
</gene>
<protein>
    <submittedName>
        <fullName evidence="1">Uncharacterized protein</fullName>
    </submittedName>
</protein>
<organism evidence="1">
    <name type="scientific">uncultured Rubrobacteraceae bacterium</name>
    <dbReference type="NCBI Taxonomy" id="349277"/>
    <lineage>
        <taxon>Bacteria</taxon>
        <taxon>Bacillati</taxon>
        <taxon>Actinomycetota</taxon>
        <taxon>Rubrobacteria</taxon>
        <taxon>Rubrobacterales</taxon>
        <taxon>Rubrobacteraceae</taxon>
        <taxon>environmental samples</taxon>
    </lineage>
</organism>
<accession>A0A6J4R2J3</accession>
<sequence length="47" mass="5140">CRLWTSSGATSRPEDQLRVADIICIRTGEDYSTWPSSSTPAPGGWRA</sequence>
<feature type="non-terminal residue" evidence="1">
    <location>
        <position position="47"/>
    </location>
</feature>
<evidence type="ECO:0000313" key="1">
    <source>
        <dbReference type="EMBL" id="CAA9460835.1"/>
    </source>
</evidence>
<dbReference type="AlphaFoldDB" id="A0A6J4R2J3"/>
<reference evidence="1" key="1">
    <citation type="submission" date="2020-02" db="EMBL/GenBank/DDBJ databases">
        <authorList>
            <person name="Meier V. D."/>
        </authorList>
    </citation>
    <scope>NUCLEOTIDE SEQUENCE</scope>
    <source>
        <strain evidence="1">AVDCRST_MAG14</strain>
    </source>
</reference>
<proteinExistence type="predicted"/>
<name>A0A6J4R2J3_9ACTN</name>
<dbReference type="EMBL" id="CADCVG010000098">
    <property type="protein sequence ID" value="CAA9460835.1"/>
    <property type="molecule type" value="Genomic_DNA"/>
</dbReference>